<dbReference type="PROSITE" id="PS50893">
    <property type="entry name" value="ABC_TRANSPORTER_2"/>
    <property type="match status" value="1"/>
</dbReference>
<keyword evidence="7" id="KW-0547">Nucleotide-binding</keyword>
<feature type="domain" description="ABC transporter" evidence="11">
    <location>
        <begin position="6"/>
        <end position="236"/>
    </location>
</feature>
<evidence type="ECO:0000256" key="2">
    <source>
        <dbReference type="ARBA" id="ARBA00005417"/>
    </source>
</evidence>
<evidence type="ECO:0000256" key="5">
    <source>
        <dbReference type="ARBA" id="ARBA00022475"/>
    </source>
</evidence>
<dbReference type="PANTHER" id="PTHR42711">
    <property type="entry name" value="ABC TRANSPORTER ATP-BINDING PROTEIN"/>
    <property type="match status" value="1"/>
</dbReference>
<dbReference type="GO" id="GO:0016887">
    <property type="term" value="F:ATP hydrolysis activity"/>
    <property type="evidence" value="ECO:0007669"/>
    <property type="project" value="InterPro"/>
</dbReference>
<dbReference type="PANTHER" id="PTHR42711:SF5">
    <property type="entry name" value="ABC TRANSPORTER ATP-BINDING PROTEIN NATA"/>
    <property type="match status" value="1"/>
</dbReference>
<dbReference type="NCBIfam" id="TIGR01288">
    <property type="entry name" value="nodI"/>
    <property type="match status" value="1"/>
</dbReference>
<keyword evidence="6" id="KW-0997">Cell inner membrane</keyword>
<keyword evidence="12" id="KW-0378">Hydrolase</keyword>
<keyword evidence="3" id="KW-0813">Transport</keyword>
<dbReference type="STRING" id="1631249.BQ8794_240118"/>
<dbReference type="GO" id="GO:0005524">
    <property type="term" value="F:ATP binding"/>
    <property type="evidence" value="ECO:0007669"/>
    <property type="project" value="UniProtKB-KW"/>
</dbReference>
<accession>A0A1R3V7W0</accession>
<evidence type="ECO:0000313" key="13">
    <source>
        <dbReference type="Proteomes" id="UP000188388"/>
    </source>
</evidence>
<evidence type="ECO:0000259" key="11">
    <source>
        <dbReference type="PROSITE" id="PS50893"/>
    </source>
</evidence>
<dbReference type="GO" id="GO:0005886">
    <property type="term" value="C:plasma membrane"/>
    <property type="evidence" value="ECO:0007669"/>
    <property type="project" value="UniProtKB-SubCell"/>
</dbReference>
<comment type="similarity">
    <text evidence="2">Belongs to the ABC transporter superfamily.</text>
</comment>
<keyword evidence="8 12" id="KW-0067">ATP-binding</keyword>
<dbReference type="Gene3D" id="3.40.50.300">
    <property type="entry name" value="P-loop containing nucleotide triphosphate hydrolases"/>
    <property type="match status" value="1"/>
</dbReference>
<dbReference type="GO" id="GO:0022857">
    <property type="term" value="F:transmembrane transporter activity"/>
    <property type="evidence" value="ECO:0007669"/>
    <property type="project" value="InterPro"/>
</dbReference>
<dbReference type="NCBIfam" id="NF010059">
    <property type="entry name" value="PRK13536.1"/>
    <property type="match status" value="1"/>
</dbReference>
<dbReference type="InterPro" id="IPR050763">
    <property type="entry name" value="ABC_transporter_ATP-binding"/>
</dbReference>
<keyword evidence="13" id="KW-1185">Reference proteome</keyword>
<keyword evidence="5" id="KW-1003">Cell membrane</keyword>
<dbReference type="InterPro" id="IPR003439">
    <property type="entry name" value="ABC_transporter-like_ATP-bd"/>
</dbReference>
<evidence type="ECO:0000256" key="4">
    <source>
        <dbReference type="ARBA" id="ARBA00022458"/>
    </source>
</evidence>
<dbReference type="SUPFAM" id="SSF52540">
    <property type="entry name" value="P-loop containing nucleoside triphosphate hydrolases"/>
    <property type="match status" value="1"/>
</dbReference>
<evidence type="ECO:0000313" key="12">
    <source>
        <dbReference type="EMBL" id="SIT55911.1"/>
    </source>
</evidence>
<organism evidence="12 13">
    <name type="scientific">Mesorhizobium prunaredense</name>
    <dbReference type="NCBI Taxonomy" id="1631249"/>
    <lineage>
        <taxon>Bacteria</taxon>
        <taxon>Pseudomonadati</taxon>
        <taxon>Pseudomonadota</taxon>
        <taxon>Alphaproteobacteria</taxon>
        <taxon>Hyphomicrobiales</taxon>
        <taxon>Phyllobacteriaceae</taxon>
        <taxon>Mesorhizobium</taxon>
    </lineage>
</organism>
<evidence type="ECO:0000256" key="7">
    <source>
        <dbReference type="ARBA" id="ARBA00022741"/>
    </source>
</evidence>
<dbReference type="CDD" id="cd03263">
    <property type="entry name" value="ABC_subfamily_A"/>
    <property type="match status" value="1"/>
</dbReference>
<dbReference type="FunFam" id="3.40.50.300:FF:000589">
    <property type="entry name" value="ABC transporter, ATP-binding subunit"/>
    <property type="match status" value="1"/>
</dbReference>
<dbReference type="PROSITE" id="PS00211">
    <property type="entry name" value="ABC_TRANSPORTER_1"/>
    <property type="match status" value="1"/>
</dbReference>
<proteinExistence type="inferred from homology"/>
<evidence type="ECO:0000256" key="9">
    <source>
        <dbReference type="ARBA" id="ARBA00022967"/>
    </source>
</evidence>
<protein>
    <submittedName>
        <fullName evidence="12">Nod factor export ATP-binding protein I</fullName>
        <ecNumber evidence="12">3.6.3.-</ecNumber>
    </submittedName>
</protein>
<name>A0A1R3V7W0_9HYPH</name>
<evidence type="ECO:0000256" key="8">
    <source>
        <dbReference type="ARBA" id="ARBA00022840"/>
    </source>
</evidence>
<dbReference type="RefSeq" id="WP_008878232.1">
    <property type="nucleotide sequence ID" value="NZ_FTPD01000017.1"/>
</dbReference>
<dbReference type="SMART" id="SM00382">
    <property type="entry name" value="AAA"/>
    <property type="match status" value="1"/>
</dbReference>
<dbReference type="Proteomes" id="UP000188388">
    <property type="component" value="Unassembled WGS sequence"/>
</dbReference>
<evidence type="ECO:0000256" key="10">
    <source>
        <dbReference type="ARBA" id="ARBA00023136"/>
    </source>
</evidence>
<dbReference type="InterPro" id="IPR027417">
    <property type="entry name" value="P-loop_NTPase"/>
</dbReference>
<dbReference type="EMBL" id="FTPD01000017">
    <property type="protein sequence ID" value="SIT55911.1"/>
    <property type="molecule type" value="Genomic_DNA"/>
</dbReference>
<reference evidence="13" key="1">
    <citation type="submission" date="2017-01" db="EMBL/GenBank/DDBJ databases">
        <authorList>
            <person name="Brunel B."/>
        </authorList>
    </citation>
    <scope>NUCLEOTIDE SEQUENCE [LARGE SCALE GENOMIC DNA]</scope>
</reference>
<sequence>MSNVAVDLNDVTKSFGSKLVVNGLSFAVGTGECFGLLGPNGAGKSTIARMLLGMTRPDSGKITVLGVPVPARSRLARKGIGVVPQFDNLDLEFTVRENLVVFGRYFGMSTREIQRVVPSLLEFARLESKADARVGQLSGGMKRRLTLARALINDPQLLIMDEPTTGLDPHARHLIWERLRFLLASGKTIILTTHFMEEAERLCDRLCVLERGRKIAEGSPHALIDEHIGCNVIEIFGGNPQELTSLIKPYVQRIEVSGETLFCYAPDPEQVRVQLRGRAGLRILERPPSLEDVFLRLTGREMEK</sequence>
<dbReference type="EC" id="3.6.3.-" evidence="12"/>
<dbReference type="InterPro" id="IPR005978">
    <property type="entry name" value="ABC_transptNodI"/>
</dbReference>
<evidence type="ECO:0000256" key="1">
    <source>
        <dbReference type="ARBA" id="ARBA00004236"/>
    </source>
</evidence>
<dbReference type="Pfam" id="PF00005">
    <property type="entry name" value="ABC_tran"/>
    <property type="match status" value="1"/>
</dbReference>
<evidence type="ECO:0000256" key="3">
    <source>
        <dbReference type="ARBA" id="ARBA00022448"/>
    </source>
</evidence>
<keyword evidence="10" id="KW-0472">Membrane</keyword>
<comment type="subcellular location">
    <subcellularLocation>
        <location evidence="1">Cell membrane</location>
    </subcellularLocation>
</comment>
<evidence type="ECO:0000256" key="6">
    <source>
        <dbReference type="ARBA" id="ARBA00022519"/>
    </source>
</evidence>
<keyword evidence="4" id="KW-0536">Nodulation</keyword>
<dbReference type="InterPro" id="IPR003593">
    <property type="entry name" value="AAA+_ATPase"/>
</dbReference>
<dbReference type="AlphaFoldDB" id="A0A1R3V7W0"/>
<keyword evidence="9" id="KW-1278">Translocase</keyword>
<gene>
    <name evidence="12" type="primary">nodI</name>
    <name evidence="12" type="ORF">BQ8794_240118</name>
</gene>
<dbReference type="InterPro" id="IPR017871">
    <property type="entry name" value="ABC_transporter-like_CS"/>
</dbReference>